<accession>A0ABP7FHR3</accession>
<proteinExistence type="inferred from homology"/>
<dbReference type="InterPro" id="IPR051122">
    <property type="entry name" value="SDR_DHRS6-like"/>
</dbReference>
<dbReference type="Pfam" id="PF13561">
    <property type="entry name" value="adh_short_C2"/>
    <property type="match status" value="1"/>
</dbReference>
<dbReference type="InterPro" id="IPR036291">
    <property type="entry name" value="NAD(P)-bd_dom_sf"/>
</dbReference>
<keyword evidence="2" id="KW-0560">Oxidoreductase</keyword>
<dbReference type="InterPro" id="IPR002347">
    <property type="entry name" value="SDR_fam"/>
</dbReference>
<sequence>MTQTSDLPRGGEFRGLVAAVTGGASGIGLATARELAARGAEVCVLDLNADAAPAGLHGFTCDVTDRASVQTAFAAIDQRFGRLDVLVNNAGIGAQGTVEDNDDAEWARVLDVNVTGMARAAAAALPLLRKGVAARAGDASATAAIVNTCSIAATAGLPQRALYSASKGAVLGLTRAMAADHIREGVRVNCVNPGTVDTPWVGRLLDAAADPAAERAALNARQPTGRLVSAEEVAAAVCYLAGPYAGATTGTDLAVDGGMQGLRLRPAEPADGAE</sequence>
<evidence type="ECO:0000256" key="1">
    <source>
        <dbReference type="ARBA" id="ARBA00006484"/>
    </source>
</evidence>
<dbReference type="Gene3D" id="3.40.50.720">
    <property type="entry name" value="NAD(P)-binding Rossmann-like Domain"/>
    <property type="match status" value="1"/>
</dbReference>
<dbReference type="EMBL" id="BAABEP010000031">
    <property type="protein sequence ID" value="GAA3740235.1"/>
    <property type="molecule type" value="Genomic_DNA"/>
</dbReference>
<dbReference type="PANTHER" id="PTHR43477">
    <property type="entry name" value="DIHYDROANTICAPSIN 7-DEHYDROGENASE"/>
    <property type="match status" value="1"/>
</dbReference>
<keyword evidence="4" id="KW-1185">Reference proteome</keyword>
<name>A0ABP7FHR3_9ACTN</name>
<reference evidence="4" key="1">
    <citation type="journal article" date="2019" name="Int. J. Syst. Evol. Microbiol.">
        <title>The Global Catalogue of Microorganisms (GCM) 10K type strain sequencing project: providing services to taxonomists for standard genome sequencing and annotation.</title>
        <authorList>
            <consortium name="The Broad Institute Genomics Platform"/>
            <consortium name="The Broad Institute Genome Sequencing Center for Infectious Disease"/>
            <person name="Wu L."/>
            <person name="Ma J."/>
        </authorList>
    </citation>
    <scope>NUCLEOTIDE SEQUENCE [LARGE SCALE GENOMIC DNA]</scope>
    <source>
        <strain evidence="4">JCM 30846</strain>
    </source>
</reference>
<dbReference type="RefSeq" id="WP_345649567.1">
    <property type="nucleotide sequence ID" value="NZ_BAABEP010000031.1"/>
</dbReference>
<protein>
    <submittedName>
        <fullName evidence="3">SDR family oxidoreductase</fullName>
    </submittedName>
</protein>
<dbReference type="CDD" id="cd05233">
    <property type="entry name" value="SDR_c"/>
    <property type="match status" value="1"/>
</dbReference>
<comment type="caution">
    <text evidence="3">The sequence shown here is derived from an EMBL/GenBank/DDBJ whole genome shotgun (WGS) entry which is preliminary data.</text>
</comment>
<evidence type="ECO:0000313" key="4">
    <source>
        <dbReference type="Proteomes" id="UP001499884"/>
    </source>
</evidence>
<comment type="similarity">
    <text evidence="1">Belongs to the short-chain dehydrogenases/reductases (SDR) family.</text>
</comment>
<dbReference type="PROSITE" id="PS00061">
    <property type="entry name" value="ADH_SHORT"/>
    <property type="match status" value="1"/>
</dbReference>
<gene>
    <name evidence="3" type="ORF">GCM10023082_41530</name>
</gene>
<dbReference type="InterPro" id="IPR020904">
    <property type="entry name" value="Sc_DH/Rdtase_CS"/>
</dbReference>
<dbReference type="Proteomes" id="UP001499884">
    <property type="component" value="Unassembled WGS sequence"/>
</dbReference>
<evidence type="ECO:0000256" key="2">
    <source>
        <dbReference type="ARBA" id="ARBA00023002"/>
    </source>
</evidence>
<dbReference type="PRINTS" id="PR00081">
    <property type="entry name" value="GDHRDH"/>
</dbReference>
<dbReference type="SUPFAM" id="SSF51735">
    <property type="entry name" value="NAD(P)-binding Rossmann-fold domains"/>
    <property type="match status" value="1"/>
</dbReference>
<dbReference type="PRINTS" id="PR00080">
    <property type="entry name" value="SDRFAMILY"/>
</dbReference>
<evidence type="ECO:0000313" key="3">
    <source>
        <dbReference type="EMBL" id="GAA3740235.1"/>
    </source>
</evidence>
<dbReference type="PANTHER" id="PTHR43477:SF1">
    <property type="entry name" value="DIHYDROANTICAPSIN 7-DEHYDROGENASE"/>
    <property type="match status" value="1"/>
</dbReference>
<organism evidence="3 4">
    <name type="scientific">Streptomyces tremellae</name>
    <dbReference type="NCBI Taxonomy" id="1124239"/>
    <lineage>
        <taxon>Bacteria</taxon>
        <taxon>Bacillati</taxon>
        <taxon>Actinomycetota</taxon>
        <taxon>Actinomycetes</taxon>
        <taxon>Kitasatosporales</taxon>
        <taxon>Streptomycetaceae</taxon>
        <taxon>Streptomyces</taxon>
    </lineage>
</organism>